<reference evidence="1 2" key="1">
    <citation type="submission" date="2020-04" db="EMBL/GenBank/DDBJ databases">
        <title>MicrobeNet Type strains.</title>
        <authorList>
            <person name="Nicholson A.C."/>
        </authorList>
    </citation>
    <scope>NUCLEOTIDE SEQUENCE [LARGE SCALE GENOMIC DNA]</scope>
    <source>
        <strain evidence="1 2">DSM 40738</strain>
    </source>
</reference>
<protein>
    <submittedName>
        <fullName evidence="1">Uncharacterized protein</fullName>
    </submittedName>
</protein>
<proteinExistence type="predicted"/>
<organism evidence="1 2">
    <name type="scientific">Streptomyces somaliensis (strain ATCC 33201 / DSM 40738 / JCM 12659 / KCTC 9044 / NCTC 11332 / NRRL B-12077 / IP 733)</name>
    <dbReference type="NCBI Taxonomy" id="1134445"/>
    <lineage>
        <taxon>Bacteria</taxon>
        <taxon>Bacillati</taxon>
        <taxon>Actinomycetota</taxon>
        <taxon>Actinomycetes</taxon>
        <taxon>Kitasatosporales</taxon>
        <taxon>Streptomycetaceae</taxon>
        <taxon>Streptomyces</taxon>
    </lineage>
</organism>
<name>A0AA44D9P1_STRE0</name>
<evidence type="ECO:0000313" key="1">
    <source>
        <dbReference type="EMBL" id="NKY12782.1"/>
    </source>
</evidence>
<gene>
    <name evidence="1" type="ORF">HGA06_00970</name>
</gene>
<evidence type="ECO:0000313" key="2">
    <source>
        <dbReference type="Proteomes" id="UP000570003"/>
    </source>
</evidence>
<keyword evidence="2" id="KW-1185">Reference proteome</keyword>
<comment type="caution">
    <text evidence="1">The sequence shown here is derived from an EMBL/GenBank/DDBJ whole genome shotgun (WGS) entry which is preliminary data.</text>
</comment>
<sequence length="172" mass="19648">MNTAYSLDQLEEKAATTAAGELLANDWEQLKEISTNRMQSPDISPRDRLRWANLASQFISKKYADDPESVRREVIEQTWVRAYAVRNLIEPGPRKLSEAAALCTHVLSHIDLSREEIMEVLDSQPPASRESALRLRTVKNMLTPLMQVHELLEDEETKTEIDAWLALLPRLP</sequence>
<accession>A0AA44D9P1</accession>
<dbReference type="EMBL" id="JAAXOU010000005">
    <property type="protein sequence ID" value="NKY12782.1"/>
    <property type="molecule type" value="Genomic_DNA"/>
</dbReference>
<dbReference type="RefSeq" id="WP_168437065.1">
    <property type="nucleotide sequence ID" value="NZ_JAAXOU010000005.1"/>
</dbReference>
<dbReference type="Proteomes" id="UP000570003">
    <property type="component" value="Unassembled WGS sequence"/>
</dbReference>
<dbReference type="AlphaFoldDB" id="A0AA44D9P1"/>